<accession>A0A9P6D780</accession>
<gene>
    <name evidence="2" type="ORF">BDN70DRAFT_871259</name>
</gene>
<evidence type="ECO:0000313" key="3">
    <source>
        <dbReference type="Proteomes" id="UP000807469"/>
    </source>
</evidence>
<organism evidence="2 3">
    <name type="scientific">Pholiota conissans</name>
    <dbReference type="NCBI Taxonomy" id="109636"/>
    <lineage>
        <taxon>Eukaryota</taxon>
        <taxon>Fungi</taxon>
        <taxon>Dikarya</taxon>
        <taxon>Basidiomycota</taxon>
        <taxon>Agaricomycotina</taxon>
        <taxon>Agaricomycetes</taxon>
        <taxon>Agaricomycetidae</taxon>
        <taxon>Agaricales</taxon>
        <taxon>Agaricineae</taxon>
        <taxon>Strophariaceae</taxon>
        <taxon>Pholiota</taxon>
    </lineage>
</organism>
<feature type="compositionally biased region" description="Basic and acidic residues" evidence="1">
    <location>
        <begin position="8"/>
        <end position="33"/>
    </location>
</feature>
<dbReference type="Proteomes" id="UP000807469">
    <property type="component" value="Unassembled WGS sequence"/>
</dbReference>
<feature type="region of interest" description="Disordered" evidence="1">
    <location>
        <begin position="159"/>
        <end position="194"/>
    </location>
</feature>
<protein>
    <submittedName>
        <fullName evidence="2">Uncharacterized protein</fullName>
    </submittedName>
</protein>
<proteinExistence type="predicted"/>
<reference evidence="2" key="1">
    <citation type="submission" date="2020-11" db="EMBL/GenBank/DDBJ databases">
        <authorList>
            <consortium name="DOE Joint Genome Institute"/>
            <person name="Ahrendt S."/>
            <person name="Riley R."/>
            <person name="Andreopoulos W."/>
            <person name="Labutti K."/>
            <person name="Pangilinan J."/>
            <person name="Ruiz-Duenas F.J."/>
            <person name="Barrasa J.M."/>
            <person name="Sanchez-Garcia M."/>
            <person name="Camarero S."/>
            <person name="Miyauchi S."/>
            <person name="Serrano A."/>
            <person name="Linde D."/>
            <person name="Babiker R."/>
            <person name="Drula E."/>
            <person name="Ayuso-Fernandez I."/>
            <person name="Pacheco R."/>
            <person name="Padilla G."/>
            <person name="Ferreira P."/>
            <person name="Barriuso J."/>
            <person name="Kellner H."/>
            <person name="Castanera R."/>
            <person name="Alfaro M."/>
            <person name="Ramirez L."/>
            <person name="Pisabarro A.G."/>
            <person name="Kuo A."/>
            <person name="Tritt A."/>
            <person name="Lipzen A."/>
            <person name="He G."/>
            <person name="Yan M."/>
            <person name="Ng V."/>
            <person name="Cullen D."/>
            <person name="Martin F."/>
            <person name="Rosso M.-N."/>
            <person name="Henrissat B."/>
            <person name="Hibbett D."/>
            <person name="Martinez A.T."/>
            <person name="Grigoriev I.V."/>
        </authorList>
    </citation>
    <scope>NUCLEOTIDE SEQUENCE</scope>
    <source>
        <strain evidence="2">CIRM-BRFM 674</strain>
    </source>
</reference>
<comment type="caution">
    <text evidence="2">The sequence shown here is derived from an EMBL/GenBank/DDBJ whole genome shotgun (WGS) entry which is preliminary data.</text>
</comment>
<dbReference type="EMBL" id="MU155135">
    <property type="protein sequence ID" value="KAF9485590.1"/>
    <property type="molecule type" value="Genomic_DNA"/>
</dbReference>
<evidence type="ECO:0000313" key="2">
    <source>
        <dbReference type="EMBL" id="KAF9485590.1"/>
    </source>
</evidence>
<sequence length="234" mass="25294">MCSDEEQEHTPKAKGKGKEKAKEKSKEKSKEKAPPTNFNSMDLVMGNLQLTRSLLNLAEQRLQLARLKEMQVLLLIESGGQSFEALGPQNALDLAYITRDTLTCSKEVADLKVRQHEVELIILRAEAKDAAESMEAGEAQVKAVEARVKEDGLSIEASKDVRVLPAEGGSSSSQPAQPEAGPSEPKGKAKATELDLMNFDMLEENDDDGAYGVGGSIGGADEYYDALVQEVLST</sequence>
<dbReference type="AlphaFoldDB" id="A0A9P6D780"/>
<keyword evidence="3" id="KW-1185">Reference proteome</keyword>
<evidence type="ECO:0000256" key="1">
    <source>
        <dbReference type="SAM" id="MobiDB-lite"/>
    </source>
</evidence>
<feature type="region of interest" description="Disordered" evidence="1">
    <location>
        <begin position="1"/>
        <end position="40"/>
    </location>
</feature>
<name>A0A9P6D780_9AGAR</name>